<evidence type="ECO:0000259" key="12">
    <source>
        <dbReference type="Pfam" id="PF20499"/>
    </source>
</evidence>
<evidence type="ECO:0000256" key="6">
    <source>
        <dbReference type="ARBA" id="ARBA00022842"/>
    </source>
</evidence>
<feature type="compositionally biased region" description="Polar residues" evidence="10">
    <location>
        <begin position="1079"/>
        <end position="1097"/>
    </location>
</feature>
<reference evidence="13" key="1">
    <citation type="submission" date="2014-01" db="EMBL/GenBank/DDBJ databases">
        <title>The genome of the white-rot fungus Pycnoporus cinnabarinus: a basidiomycete model with a versatile arsenal for lignocellulosic biomass breakdown.</title>
        <authorList>
            <person name="Levasseur A."/>
            <person name="Lomascolo A."/>
            <person name="Ruiz-Duenas F.J."/>
            <person name="Uzan E."/>
            <person name="Piumi F."/>
            <person name="Kues U."/>
            <person name="Ram A.F.J."/>
            <person name="Murat C."/>
            <person name="Haon M."/>
            <person name="Benoit I."/>
            <person name="Arfi Y."/>
            <person name="Chevret D."/>
            <person name="Drula E."/>
            <person name="Kwon M.J."/>
            <person name="Gouret P."/>
            <person name="Lesage-Meessen L."/>
            <person name="Lombard V."/>
            <person name="Mariette J."/>
            <person name="Noirot C."/>
            <person name="Park J."/>
            <person name="Patyshakuliyeva A."/>
            <person name="Wieneger R.A.B."/>
            <person name="Wosten H.A.B."/>
            <person name="Martin F."/>
            <person name="Coutinho P.M."/>
            <person name="de Vries R."/>
            <person name="Martinez A.T."/>
            <person name="Klopp C."/>
            <person name="Pontarotti P."/>
            <person name="Henrissat B."/>
            <person name="Record E."/>
        </authorList>
    </citation>
    <scope>NUCLEOTIDE SEQUENCE [LARGE SCALE GENOMIC DNA]</scope>
    <source>
        <strain evidence="13">BRFM137</strain>
    </source>
</reference>
<dbReference type="OMA" id="ICKHIAK"/>
<feature type="region of interest" description="Disordered" evidence="10">
    <location>
        <begin position="1680"/>
        <end position="1718"/>
    </location>
</feature>
<protein>
    <recommendedName>
        <fullName evidence="8">3'-5' exonuclease</fullName>
    </recommendedName>
    <alternativeName>
        <fullName evidence="9">Werner Syndrome-like exonuclease</fullName>
    </alternativeName>
</protein>
<dbReference type="GO" id="GO:0008408">
    <property type="term" value="F:3'-5' exonuclease activity"/>
    <property type="evidence" value="ECO:0007669"/>
    <property type="project" value="InterPro"/>
</dbReference>
<dbReference type="HOGENOM" id="CLU_002847_0_0_1"/>
<dbReference type="GO" id="GO:0046872">
    <property type="term" value="F:metal ion binding"/>
    <property type="evidence" value="ECO:0007669"/>
    <property type="project" value="UniProtKB-KW"/>
</dbReference>
<feature type="compositionally biased region" description="Low complexity" evidence="10">
    <location>
        <begin position="287"/>
        <end position="300"/>
    </location>
</feature>
<feature type="region of interest" description="Disordered" evidence="10">
    <location>
        <begin position="1079"/>
        <end position="1098"/>
    </location>
</feature>
<keyword evidence="6" id="KW-0460">Magnesium</keyword>
<keyword evidence="2" id="KW-0540">Nuclease</keyword>
<feature type="region of interest" description="Disordered" evidence="10">
    <location>
        <begin position="217"/>
        <end position="311"/>
    </location>
</feature>
<feature type="compositionally biased region" description="Acidic residues" evidence="10">
    <location>
        <begin position="229"/>
        <end position="248"/>
    </location>
</feature>
<comment type="caution">
    <text evidence="13">The sequence shown here is derived from an EMBL/GenBank/DDBJ whole genome shotgun (WGS) entry which is preliminary data.</text>
</comment>
<dbReference type="InterPro" id="IPR051132">
    <property type="entry name" value="3-5_Exonuclease_domain"/>
</dbReference>
<dbReference type="InterPro" id="IPR002562">
    <property type="entry name" value="3'-5'_exonuclease_dom"/>
</dbReference>
<dbReference type="EMBL" id="CCBP010000123">
    <property type="protein sequence ID" value="CDO73771.1"/>
    <property type="molecule type" value="Genomic_DNA"/>
</dbReference>
<feature type="compositionally biased region" description="Basic and acidic residues" evidence="10">
    <location>
        <begin position="1"/>
        <end position="12"/>
    </location>
</feature>
<evidence type="ECO:0000256" key="4">
    <source>
        <dbReference type="ARBA" id="ARBA00022801"/>
    </source>
</evidence>
<evidence type="ECO:0000313" key="14">
    <source>
        <dbReference type="Proteomes" id="UP000029665"/>
    </source>
</evidence>
<dbReference type="InterPro" id="IPR036397">
    <property type="entry name" value="RNaseH_sf"/>
</dbReference>
<keyword evidence="5" id="KW-0269">Exonuclease</keyword>
<evidence type="ECO:0000256" key="3">
    <source>
        <dbReference type="ARBA" id="ARBA00022723"/>
    </source>
</evidence>
<dbReference type="Proteomes" id="UP000029665">
    <property type="component" value="Unassembled WGS sequence"/>
</dbReference>
<feature type="region of interest" description="Disordered" evidence="10">
    <location>
        <begin position="979"/>
        <end position="1014"/>
    </location>
</feature>
<dbReference type="GO" id="GO:0005634">
    <property type="term" value="C:nucleus"/>
    <property type="evidence" value="ECO:0007669"/>
    <property type="project" value="UniProtKB-SubCell"/>
</dbReference>
<dbReference type="PANTHER" id="PTHR13620:SF109">
    <property type="entry name" value="3'-5' EXONUCLEASE"/>
    <property type="match status" value="1"/>
</dbReference>
<organism evidence="13 14">
    <name type="scientific">Pycnoporus cinnabarinus</name>
    <name type="common">Cinnabar-red polypore</name>
    <name type="synonym">Trametes cinnabarina</name>
    <dbReference type="NCBI Taxonomy" id="5643"/>
    <lineage>
        <taxon>Eukaryota</taxon>
        <taxon>Fungi</taxon>
        <taxon>Dikarya</taxon>
        <taxon>Basidiomycota</taxon>
        <taxon>Agaricomycotina</taxon>
        <taxon>Agaricomycetes</taxon>
        <taxon>Polyporales</taxon>
        <taxon>Polyporaceae</taxon>
        <taxon>Trametes</taxon>
    </lineage>
</organism>
<dbReference type="GO" id="GO:0006139">
    <property type="term" value="P:nucleobase-containing compound metabolic process"/>
    <property type="evidence" value="ECO:0007669"/>
    <property type="project" value="InterPro"/>
</dbReference>
<evidence type="ECO:0000259" key="11">
    <source>
        <dbReference type="Pfam" id="PF01612"/>
    </source>
</evidence>
<dbReference type="Pfam" id="PF20499">
    <property type="entry name" value="DUF6729"/>
    <property type="match status" value="1"/>
</dbReference>
<evidence type="ECO:0000256" key="7">
    <source>
        <dbReference type="ARBA" id="ARBA00023242"/>
    </source>
</evidence>
<dbReference type="InterPro" id="IPR012337">
    <property type="entry name" value="RNaseH-like_sf"/>
</dbReference>
<evidence type="ECO:0000256" key="10">
    <source>
        <dbReference type="SAM" id="MobiDB-lite"/>
    </source>
</evidence>
<name>A0A060SHW6_PYCCI</name>
<gene>
    <name evidence="13" type="ORF">BN946_scf185015.g99</name>
</gene>
<evidence type="ECO:0000256" key="1">
    <source>
        <dbReference type="ARBA" id="ARBA00004123"/>
    </source>
</evidence>
<feature type="domain" description="3'-5' exonuclease" evidence="11">
    <location>
        <begin position="762"/>
        <end position="875"/>
    </location>
</feature>
<keyword evidence="14" id="KW-1185">Reference proteome</keyword>
<comment type="subcellular location">
    <subcellularLocation>
        <location evidence="1">Nucleus</location>
    </subcellularLocation>
</comment>
<feature type="compositionally biased region" description="Polar residues" evidence="10">
    <location>
        <begin position="979"/>
        <end position="997"/>
    </location>
</feature>
<keyword evidence="3" id="KW-0479">Metal-binding</keyword>
<dbReference type="GO" id="GO:0003676">
    <property type="term" value="F:nucleic acid binding"/>
    <property type="evidence" value="ECO:0007669"/>
    <property type="project" value="InterPro"/>
</dbReference>
<keyword evidence="7" id="KW-0539">Nucleus</keyword>
<dbReference type="InterPro" id="IPR046616">
    <property type="entry name" value="DUF6729"/>
</dbReference>
<sequence length="1718" mass="188582">MDASRKPQETPKRGPGRPKGSKNKPSAGNVGRPRKDGRPPQKRSKDALATPEQPEQPAARSLSATAVDAAKPGTLNNEDNCGNVVEFWELSVSSCRKQIMLNSELLPLQLHMIAVVHPMLHRPKQAPVQLSTSPAVFLRKPSTWRIIRKSAILPCLSVCPQGVLSRWAICARRKSPSSISAPATCDVNWHMAAQDNPYVSDVNNAQSIYILGGEYDDQDDQELSPVHDEDLDDEFQPCGDDDFEEEGTSGDAAPPVPRHGASAATTAGDSVTDARPAMSHRDGGSSGEDAGADAGVTAGASHAIRPVQATPRSSMPTWLAHEYTVIRDKLKAEISSTSSKSIVGIPRCYQQGRFDEGSLDPYLSSRQTFQVDPAIFYRPTWFVWLPHCLLGDRIPCPACKAAGRRTRDGKTCFLHQLGWPKTPRRVVDVDRCLYIVGYRYRCSNKDVCGHTYKSWSPAVLEVLPRSLAANFTFRLTFRSGLTDRLTGLLRDTFRVGVGAETFTSIIQAHHYRRHNLLHLQYLEMLKERLDGNMSQFMAHVSPFSAFSDRQGYAGFVPTATYFRKFYDTLIESWAPQIQQHISMLSAEILSVDHSFKAMKRLARVDGVSVFPGLHSTVNEYGEIRAMALSASKAHDQYIPILSKIPESLQLFGHKATQCVFTDNVRADKNQLEHAFPSLRAGVVPVPPLSDLPALEIPPTWSHVHLATPQQVNLRFNIIMNHRTANLSPTVAFDMEWPVDTTTGIHGRTFSFIEDGIIKLPSSLLTFLRSPLYRKVGVNISADFKRLHADCGFATTDPPFAGHFELGAMAVSRNAALRRNVSLTELVRNVLRRSVEKDPVIRVSTHWADRELLPEFIHYAALDVYAVWEVYSALGTMDSAQLVTSESSGGTSVALYAPDGRRVALGILALDRVSTLEGVKVTKSRSVMTVGSVDVPGFIHPAALCPTRKATPLATFGQPPFQLVVPMNMLRTCPTVSVPSLPSANSTATSAQTLSNPDGDSASRPDSLAVIPQTGPGLIATGPSVYGHPKPPTCPSYARIEAQPSVSVSDAPEAATGSVGQDPVIEVGLLEMLDSESTTLGADSSVQAGDSAEVSSDEPQVMEQAVEGSSLDPEAEAALRALLLEYDSVDEASLRNAHSRVLGDIFHLHHQFPISQHHGLRRPFSRALSAAIFIPDSDDKAAVEAVLQQRGTTYNSKLLSSPEWVLRRVRRHVPPPKILLPRVTAVIKMYGALKDSTTGQPLFNQRAWEIAQNVLENIRLGYYSDPPDLALYFKIGEDKYGLTLYRCCRGTNDVEGGVHQNLIRRFTSFNISPRHAVNSLLDYVFTHNLEAHWTLLQVGTMNRTGRKYLGHFDIPLKNHTAHLLDLLTAADVFTSGTRHLRGGWVNGDDYQRAAETFGIVRFSETTRQRLGMLPYSADFVRDQGPRHQYLSERQGTRFAVLPVHTRAERDLFHLLIGSTSTSGSGQPEWERLSSTWSGHADGQHIFYKLPEHLKAYYKTWLDFCNENNSLALNVHACQRIRALLRPAPRVLAPIKTAIPVPLSDAISTSVAITNATDVDVSTWGIHQLLARHQTAQFSIQYQYGDGHAGPPASSRLGALSQDSAGSTINLGRKRPALEAIEHAEPSGNPTRQPKRKHRTCTRCRSELCPGRWKVDKCLVPPSRVSIAQCSLPAMMGSQATSSQYQSFNSGPVCDDSGSSLPRLDGAESSAPFPMPGPPS</sequence>
<dbReference type="OrthoDB" id="2802267at2759"/>
<dbReference type="Gene3D" id="3.30.420.10">
    <property type="entry name" value="Ribonuclease H-like superfamily/Ribonuclease H"/>
    <property type="match status" value="1"/>
</dbReference>
<dbReference type="SUPFAM" id="SSF53098">
    <property type="entry name" value="Ribonuclease H-like"/>
    <property type="match status" value="1"/>
</dbReference>
<keyword evidence="4" id="KW-0378">Hydrolase</keyword>
<accession>A0A060SHW6</accession>
<evidence type="ECO:0000256" key="9">
    <source>
        <dbReference type="ARBA" id="ARBA00042761"/>
    </source>
</evidence>
<proteinExistence type="predicted"/>
<evidence type="ECO:0000256" key="8">
    <source>
        <dbReference type="ARBA" id="ARBA00040531"/>
    </source>
</evidence>
<evidence type="ECO:0000256" key="5">
    <source>
        <dbReference type="ARBA" id="ARBA00022839"/>
    </source>
</evidence>
<dbReference type="STRING" id="5643.A0A060SHW6"/>
<evidence type="ECO:0000313" key="13">
    <source>
        <dbReference type="EMBL" id="CDO73771.1"/>
    </source>
</evidence>
<evidence type="ECO:0000256" key="2">
    <source>
        <dbReference type="ARBA" id="ARBA00022722"/>
    </source>
</evidence>
<feature type="region of interest" description="Disordered" evidence="10">
    <location>
        <begin position="1"/>
        <end position="64"/>
    </location>
</feature>
<dbReference type="Pfam" id="PF01612">
    <property type="entry name" value="DNA_pol_A_exo1"/>
    <property type="match status" value="1"/>
</dbReference>
<dbReference type="PANTHER" id="PTHR13620">
    <property type="entry name" value="3-5 EXONUCLEASE"/>
    <property type="match status" value="1"/>
</dbReference>
<feature type="compositionally biased region" description="Basic and acidic residues" evidence="10">
    <location>
        <begin position="33"/>
        <end position="46"/>
    </location>
</feature>
<feature type="domain" description="DUF6729" evidence="12">
    <location>
        <begin position="372"/>
        <end position="536"/>
    </location>
</feature>